<dbReference type="InterPro" id="IPR045857">
    <property type="entry name" value="O16G_dom_2"/>
</dbReference>
<dbReference type="SUPFAM" id="SSF51011">
    <property type="entry name" value="Glycosyl hydrolase domain"/>
    <property type="match status" value="1"/>
</dbReference>
<dbReference type="FunFam" id="3.90.400.10:FF:000002">
    <property type="entry name" value="Sucrose isomerase"/>
    <property type="match status" value="1"/>
</dbReference>
<comment type="similarity">
    <text evidence="1">Belongs to the glycosyl hydrolase 13 family.</text>
</comment>
<dbReference type="Gene3D" id="3.90.400.10">
    <property type="entry name" value="Oligo-1,6-glucosidase, Domain 2"/>
    <property type="match status" value="1"/>
</dbReference>
<keyword evidence="3" id="KW-0326">Glycosidase</keyword>
<dbReference type="EMBL" id="ACIP02000007">
    <property type="protein sequence ID" value="EEP27382.1"/>
    <property type="molecule type" value="Genomic_DNA"/>
</dbReference>
<evidence type="ECO:0000259" key="4">
    <source>
        <dbReference type="SMART" id="SM00642"/>
    </source>
</evidence>
<dbReference type="InterPro" id="IPR017853">
    <property type="entry name" value="GH"/>
</dbReference>
<evidence type="ECO:0000256" key="3">
    <source>
        <dbReference type="ARBA" id="ARBA00023295"/>
    </source>
</evidence>
<dbReference type="GO" id="GO:0009313">
    <property type="term" value="P:oligosaccharide catabolic process"/>
    <property type="evidence" value="ECO:0007669"/>
    <property type="project" value="TreeGrafter"/>
</dbReference>
<dbReference type="RefSeq" id="WP_006907053.1">
    <property type="nucleotide sequence ID" value="NZ_GG665867.1"/>
</dbReference>
<dbReference type="PANTHER" id="PTHR10357">
    <property type="entry name" value="ALPHA-AMYLASE FAMILY MEMBER"/>
    <property type="match status" value="1"/>
</dbReference>
<reference evidence="5" key="1">
    <citation type="submission" date="2009-04" db="EMBL/GenBank/DDBJ databases">
        <authorList>
            <person name="Weinstock G."/>
            <person name="Sodergren E."/>
            <person name="Clifton S."/>
            <person name="Fulton L."/>
            <person name="Fulton B."/>
            <person name="Courtney L."/>
            <person name="Fronick C."/>
            <person name="Harrison M."/>
            <person name="Strong C."/>
            <person name="Farmer C."/>
            <person name="Delahaunty K."/>
            <person name="Markovic C."/>
            <person name="Hall O."/>
            <person name="Minx P."/>
            <person name="Tomlinson C."/>
            <person name="Mitreva M."/>
            <person name="Nelson J."/>
            <person name="Hou S."/>
            <person name="Wollam A."/>
            <person name="Pepin K.H."/>
            <person name="Johnson M."/>
            <person name="Bhonagiri V."/>
            <person name="Nash W.E."/>
            <person name="Warren W."/>
            <person name="Chinwalla A."/>
            <person name="Mardis E.R."/>
            <person name="Wilson R.K."/>
        </authorList>
    </citation>
    <scope>NUCLEOTIDE SEQUENCE [LARGE SCALE GENOMIC DNA]</scope>
    <source>
        <strain evidence="5">DSM 14600</strain>
    </source>
</reference>
<dbReference type="Proteomes" id="UP000003494">
    <property type="component" value="Unassembled WGS sequence"/>
</dbReference>
<dbReference type="InterPro" id="IPR006047">
    <property type="entry name" value="GH13_cat_dom"/>
</dbReference>
<dbReference type="SMART" id="SM00642">
    <property type="entry name" value="Aamy"/>
    <property type="match status" value="1"/>
</dbReference>
<organism evidence="5 6">
    <name type="scientific">Shuttleworthella satelles DSM 14600</name>
    <dbReference type="NCBI Taxonomy" id="626523"/>
    <lineage>
        <taxon>Bacteria</taxon>
        <taxon>Bacillati</taxon>
        <taxon>Bacillota</taxon>
        <taxon>Clostridia</taxon>
        <taxon>Lachnospirales</taxon>
        <taxon>Lachnospiraceae</taxon>
        <taxon>Shuttleworthella</taxon>
    </lineage>
</organism>
<dbReference type="Pfam" id="PF00128">
    <property type="entry name" value="Alpha-amylase"/>
    <property type="match status" value="1"/>
</dbReference>
<evidence type="ECO:0000313" key="6">
    <source>
        <dbReference type="Proteomes" id="UP000003494"/>
    </source>
</evidence>
<dbReference type="Gene3D" id="3.20.20.80">
    <property type="entry name" value="Glycosidases"/>
    <property type="match status" value="1"/>
</dbReference>
<accession>C4GDA3</accession>
<keyword evidence="6" id="KW-1185">Reference proteome</keyword>
<dbReference type="AlphaFoldDB" id="C4GDA3"/>
<dbReference type="SUPFAM" id="SSF51445">
    <property type="entry name" value="(Trans)glycosidases"/>
    <property type="match status" value="1"/>
</dbReference>
<dbReference type="GO" id="GO:0004556">
    <property type="term" value="F:alpha-amylase activity"/>
    <property type="evidence" value="ECO:0007669"/>
    <property type="project" value="TreeGrafter"/>
</dbReference>
<dbReference type="FunFam" id="3.20.20.80:FF:000064">
    <property type="entry name" value="Oligo-1,6-glucosidase"/>
    <property type="match status" value="1"/>
</dbReference>
<keyword evidence="2" id="KW-0378">Hydrolase</keyword>
<feature type="domain" description="Glycosyl hydrolase family 13 catalytic" evidence="4">
    <location>
        <begin position="13"/>
        <end position="421"/>
    </location>
</feature>
<dbReference type="Gene3D" id="2.60.40.1180">
    <property type="entry name" value="Golgi alpha-mannosidase II"/>
    <property type="match status" value="1"/>
</dbReference>
<evidence type="ECO:0000256" key="2">
    <source>
        <dbReference type="ARBA" id="ARBA00022801"/>
    </source>
</evidence>
<comment type="caution">
    <text evidence="5">The sequence shown here is derived from an EMBL/GenBank/DDBJ whole genome shotgun (WGS) entry which is preliminary data.</text>
</comment>
<protein>
    <submittedName>
        <fullName evidence="5">Alpha amylase, catalytic domain protein</fullName>
    </submittedName>
</protein>
<evidence type="ECO:0000256" key="1">
    <source>
        <dbReference type="ARBA" id="ARBA00008061"/>
    </source>
</evidence>
<dbReference type="HOGENOM" id="CLU_006462_1_2_9"/>
<dbReference type="STRING" id="626523.GCWU000342_02076"/>
<name>C4GDA3_9FIRM</name>
<dbReference type="InterPro" id="IPR013780">
    <property type="entry name" value="Glyco_hydro_b"/>
</dbReference>
<proteinExistence type="inferred from homology"/>
<evidence type="ECO:0000313" key="5">
    <source>
        <dbReference type="EMBL" id="EEP27382.1"/>
    </source>
</evidence>
<dbReference type="eggNOG" id="COG0366">
    <property type="taxonomic scope" value="Bacteria"/>
</dbReference>
<gene>
    <name evidence="5" type="ORF">GCWU000342_02076</name>
</gene>
<dbReference type="CDD" id="cd11333">
    <property type="entry name" value="AmyAc_SI_OligoGlu_DGase"/>
    <property type="match status" value="1"/>
</dbReference>
<sequence>MKKTWWQGKIAYQIYPKSFLDTTGNGIGDIRGIISKLDYLKKLHVGILWLSPCFLSPLADEGYDIADYYRIDPRFGSNEDLFTLVEEGKKRGISVILDLVVNHCSDEHEWFQAALADPEGPYGKYFYIEEGVDGHAPNNWRSYFGGSVWEPIPGTNKYYLHLFHKKQPDLNWENPRLREEIYKMINWWLDRGIAGFRIDAIMNIKKVFPLAGHDYPVDREDGLSSCAQMIQEARGIGDFFREMRDRCFVPHDAFAVAEVFDERPEQASVLIGSEDGYFSSMFDFQANCVGRSDKGWYDGKPVGPDQYRDACYQTQKIIGKRGFISTIIENHDEPRGVSRYIPAEELSDRSKKFLGTMQLMLRGLPFIYQGQEIGMENTHVDTPDQISDISARDEYRVAREAGLSQDEAMAVVNRMSRDNARTPVQWSDAPQAGFTSGKPWLAVNPNYKKINVAAQEKDPDSVLNYYRRLTALRSDPVYGDSIVHGDFDPFMPEEPRFMSFYRRGDKKLLVLGNFSMNEKKVRISDQVKKVILSNVNSDPGQIRPGQGGEGTEISLAPYQALILELA</sequence>
<dbReference type="PANTHER" id="PTHR10357:SF179">
    <property type="entry name" value="NEUTRAL AND BASIC AMINO ACID TRANSPORT PROTEIN RBAT"/>
    <property type="match status" value="1"/>
</dbReference>